<organism evidence="1 2">
    <name type="scientific">Phytophthora cactorum</name>
    <dbReference type="NCBI Taxonomy" id="29920"/>
    <lineage>
        <taxon>Eukaryota</taxon>
        <taxon>Sar</taxon>
        <taxon>Stramenopiles</taxon>
        <taxon>Oomycota</taxon>
        <taxon>Peronosporomycetes</taxon>
        <taxon>Peronosporales</taxon>
        <taxon>Peronosporaceae</taxon>
        <taxon>Phytophthora</taxon>
    </lineage>
</organism>
<dbReference type="Proteomes" id="UP000736787">
    <property type="component" value="Unassembled WGS sequence"/>
</dbReference>
<sequence length="57" mass="6655">MLDVHLGMLKYGIADVLDEDGAIVAQRVQVGLVLPPRLRKWFQAVSRFLWSRYLYSY</sequence>
<dbReference type="EMBL" id="RCMK01000135">
    <property type="protein sequence ID" value="KAG2947320.1"/>
    <property type="molecule type" value="Genomic_DNA"/>
</dbReference>
<evidence type="ECO:0000313" key="1">
    <source>
        <dbReference type="EMBL" id="KAG2947320.1"/>
    </source>
</evidence>
<proteinExistence type="predicted"/>
<evidence type="ECO:0000313" key="2">
    <source>
        <dbReference type="Proteomes" id="UP000736787"/>
    </source>
</evidence>
<reference evidence="1" key="1">
    <citation type="submission" date="2018-10" db="EMBL/GenBank/DDBJ databases">
        <title>Effector identification in a new, highly contiguous assembly of the strawberry crown rot pathogen Phytophthora cactorum.</title>
        <authorList>
            <person name="Armitage A.D."/>
            <person name="Nellist C.F."/>
            <person name="Bates H."/>
            <person name="Vickerstaff R.J."/>
            <person name="Harrison R.J."/>
        </authorList>
    </citation>
    <scope>NUCLEOTIDE SEQUENCE</scope>
    <source>
        <strain evidence="1">4040</strain>
    </source>
</reference>
<gene>
    <name evidence="1" type="ORF">PC117_g6913</name>
</gene>
<name>A0A8T1KWX9_9STRA</name>
<dbReference type="AlphaFoldDB" id="A0A8T1KWX9"/>
<protein>
    <submittedName>
        <fullName evidence="1">Uncharacterized protein</fullName>
    </submittedName>
</protein>
<accession>A0A8T1KWX9</accession>
<comment type="caution">
    <text evidence="1">The sequence shown here is derived from an EMBL/GenBank/DDBJ whole genome shotgun (WGS) entry which is preliminary data.</text>
</comment>